<comment type="caution">
    <text evidence="3">The sequence shown here is derived from an EMBL/GenBank/DDBJ whole genome shotgun (WGS) entry which is preliminary data.</text>
</comment>
<dbReference type="RefSeq" id="WP_412708606.1">
    <property type="nucleotide sequence ID" value="NZ_BAABMM010000042.1"/>
</dbReference>
<keyword evidence="4" id="KW-1185">Reference proteome</keyword>
<dbReference type="NCBIfam" id="TIGR03775">
    <property type="entry name" value="RPE3"/>
    <property type="match status" value="1"/>
</dbReference>
<protein>
    <submittedName>
        <fullName evidence="3">DUF1674 domain-containing protein</fullName>
    </submittedName>
</protein>
<feature type="compositionally biased region" description="Basic and acidic residues" evidence="2">
    <location>
        <begin position="22"/>
        <end position="33"/>
    </location>
</feature>
<dbReference type="PANTHER" id="PTHR28524:SF3">
    <property type="entry name" value="SUCCINATE DEHYDROGENASE ASSEMBLY FACTOR 4, MITOCHONDRIAL"/>
    <property type="match status" value="1"/>
</dbReference>
<accession>A0ABP9TVY3</accession>
<evidence type="ECO:0000256" key="2">
    <source>
        <dbReference type="SAM" id="MobiDB-lite"/>
    </source>
</evidence>
<organism evidence="3 4">
    <name type="scientific">Candidatus Rickettsia kedanie</name>
    <dbReference type="NCBI Taxonomy" id="3115352"/>
    <lineage>
        <taxon>Bacteria</taxon>
        <taxon>Pseudomonadati</taxon>
        <taxon>Pseudomonadota</taxon>
        <taxon>Alphaproteobacteria</taxon>
        <taxon>Rickettsiales</taxon>
        <taxon>Rickettsiaceae</taxon>
        <taxon>Rickettsieae</taxon>
        <taxon>Rickettsia</taxon>
        <taxon>spotted fever group</taxon>
    </lineage>
</organism>
<evidence type="ECO:0000313" key="3">
    <source>
        <dbReference type="EMBL" id="GAA5253018.1"/>
    </source>
</evidence>
<dbReference type="EMBL" id="BAABMM010000042">
    <property type="protein sequence ID" value="GAA5253018.1"/>
    <property type="molecule type" value="Genomic_DNA"/>
</dbReference>
<proteinExistence type="inferred from homology"/>
<sequence>MTNEQDNNISEEENLQLNSESFRQDEFKSKSTERTYVREYRLNSKNSPVSSFVNDAVPKEKEIGGVKGLEPTRYGDWQHKGKVTDF</sequence>
<evidence type="ECO:0000313" key="4">
    <source>
        <dbReference type="Proteomes" id="UP001628124"/>
    </source>
</evidence>
<dbReference type="InterPro" id="IPR012875">
    <property type="entry name" value="SDHF4"/>
</dbReference>
<reference evidence="3 4" key="1">
    <citation type="journal article" date="2024" name="Microbiol. Immunol.">
        <title>Discovery of a novel spotted fever group Rickettsia, 'Candidatus Rickettsia kedanie,' in unfed larval chigger mites, Leptotrombidium scutellare.</title>
        <authorList>
            <person name="Ogawa M."/>
            <person name="Matsutani M."/>
            <person name="Katayama T."/>
            <person name="Takada N."/>
            <person name="Noda S."/>
            <person name="Takahashi M."/>
            <person name="Kageyama D."/>
            <person name="Hanaoka N."/>
            <person name="Ebihara H."/>
        </authorList>
    </citation>
    <scope>NUCLEOTIDE SEQUENCE [LARGE SCALE GENOMIC DNA]</scope>
    <source>
        <strain evidence="3 4">KNCP2-13</strain>
    </source>
</reference>
<dbReference type="Pfam" id="PF07896">
    <property type="entry name" value="DUF1674"/>
    <property type="match status" value="1"/>
</dbReference>
<dbReference type="PANTHER" id="PTHR28524">
    <property type="entry name" value="SUCCINATE DEHYDROGENASE ASSEMBLY FACTOR 4, MITOCHONDRIAL"/>
    <property type="match status" value="1"/>
</dbReference>
<comment type="similarity">
    <text evidence="1">Belongs to the SDHAF4 family.</text>
</comment>
<dbReference type="InterPro" id="IPR022437">
    <property type="entry name" value="RPE3"/>
</dbReference>
<dbReference type="Proteomes" id="UP001628124">
    <property type="component" value="Unassembled WGS sequence"/>
</dbReference>
<feature type="region of interest" description="Disordered" evidence="2">
    <location>
        <begin position="1"/>
        <end position="33"/>
    </location>
</feature>
<name>A0ABP9TVY3_9RICK</name>
<evidence type="ECO:0000256" key="1">
    <source>
        <dbReference type="ARBA" id="ARBA00005701"/>
    </source>
</evidence>
<gene>
    <name evidence="3" type="ORF">KNCP2_13060</name>
</gene>